<keyword evidence="13" id="KW-0675">Receptor</keyword>
<proteinExistence type="inferred from homology"/>
<keyword evidence="6 8" id="KW-0472">Membrane</keyword>
<evidence type="ECO:0000256" key="5">
    <source>
        <dbReference type="ARBA" id="ARBA00023077"/>
    </source>
</evidence>
<evidence type="ECO:0000256" key="4">
    <source>
        <dbReference type="ARBA" id="ARBA00022692"/>
    </source>
</evidence>
<evidence type="ECO:0000313" key="14">
    <source>
        <dbReference type="Proteomes" id="UP000595448"/>
    </source>
</evidence>
<dbReference type="InterPro" id="IPR036942">
    <property type="entry name" value="Beta-barrel_TonB_sf"/>
</dbReference>
<evidence type="ECO:0000256" key="1">
    <source>
        <dbReference type="ARBA" id="ARBA00004571"/>
    </source>
</evidence>
<evidence type="ECO:0000256" key="9">
    <source>
        <dbReference type="RuleBase" id="RU003357"/>
    </source>
</evidence>
<dbReference type="Pfam" id="PF07715">
    <property type="entry name" value="Plug"/>
    <property type="match status" value="1"/>
</dbReference>
<dbReference type="Gene3D" id="2.40.170.20">
    <property type="entry name" value="TonB-dependent receptor, beta-barrel domain"/>
    <property type="match status" value="1"/>
</dbReference>
<dbReference type="Gene3D" id="2.170.130.10">
    <property type="entry name" value="TonB-dependent receptor, plug domain"/>
    <property type="match status" value="1"/>
</dbReference>
<dbReference type="Proteomes" id="UP000595448">
    <property type="component" value="Chromosome"/>
</dbReference>
<evidence type="ECO:0000256" key="8">
    <source>
        <dbReference type="PROSITE-ProRule" id="PRU01360"/>
    </source>
</evidence>
<evidence type="ECO:0000313" key="13">
    <source>
        <dbReference type="EMBL" id="QQQ20026.1"/>
    </source>
</evidence>
<accession>A0ABX7BUR9</accession>
<evidence type="ECO:0000256" key="7">
    <source>
        <dbReference type="ARBA" id="ARBA00023237"/>
    </source>
</evidence>
<protein>
    <submittedName>
        <fullName evidence="13">TonB-dependent receptor</fullName>
    </submittedName>
</protein>
<dbReference type="EMBL" id="CP067977">
    <property type="protein sequence ID" value="QQQ20026.1"/>
    <property type="molecule type" value="Genomic_DNA"/>
</dbReference>
<keyword evidence="7 8" id="KW-0998">Cell outer membrane</keyword>
<dbReference type="PANTHER" id="PTHR47234">
    <property type="match status" value="1"/>
</dbReference>
<evidence type="ECO:0000259" key="11">
    <source>
        <dbReference type="Pfam" id="PF00593"/>
    </source>
</evidence>
<dbReference type="PANTHER" id="PTHR47234:SF1">
    <property type="entry name" value="TONB-DEPENDENT RECEPTOR"/>
    <property type="match status" value="1"/>
</dbReference>
<dbReference type="PROSITE" id="PS52016">
    <property type="entry name" value="TONB_DEPENDENT_REC_3"/>
    <property type="match status" value="1"/>
</dbReference>
<name>A0ABX7BUR9_9CAUL</name>
<comment type="subcellular location">
    <subcellularLocation>
        <location evidence="1 8">Cell outer membrane</location>
        <topology evidence="1 8">Multi-pass membrane protein</topology>
    </subcellularLocation>
</comment>
<dbReference type="InterPro" id="IPR039426">
    <property type="entry name" value="TonB-dep_rcpt-like"/>
</dbReference>
<dbReference type="InterPro" id="IPR000531">
    <property type="entry name" value="Beta-barrel_TonB"/>
</dbReference>
<keyword evidence="2 8" id="KW-0813">Transport</keyword>
<keyword evidence="4 8" id="KW-0812">Transmembrane</keyword>
<keyword evidence="14" id="KW-1185">Reference proteome</keyword>
<dbReference type="InterPro" id="IPR037066">
    <property type="entry name" value="Plug_dom_sf"/>
</dbReference>
<dbReference type="Pfam" id="PF00593">
    <property type="entry name" value="TonB_dep_Rec_b-barrel"/>
    <property type="match status" value="1"/>
</dbReference>
<evidence type="ECO:0000256" key="2">
    <source>
        <dbReference type="ARBA" id="ARBA00022448"/>
    </source>
</evidence>
<evidence type="ECO:0000256" key="6">
    <source>
        <dbReference type="ARBA" id="ARBA00023136"/>
    </source>
</evidence>
<keyword evidence="5 9" id="KW-0798">TonB box</keyword>
<dbReference type="InterPro" id="IPR012910">
    <property type="entry name" value="Plug_dom"/>
</dbReference>
<feature type="region of interest" description="Disordered" evidence="10">
    <location>
        <begin position="1"/>
        <end position="20"/>
    </location>
</feature>
<evidence type="ECO:0000259" key="12">
    <source>
        <dbReference type="Pfam" id="PF07715"/>
    </source>
</evidence>
<gene>
    <name evidence="13" type="ORF">JIP62_05225</name>
</gene>
<dbReference type="SUPFAM" id="SSF56935">
    <property type="entry name" value="Porins"/>
    <property type="match status" value="1"/>
</dbReference>
<comment type="similarity">
    <text evidence="8 9">Belongs to the TonB-dependent receptor family.</text>
</comment>
<sequence length="990" mass="106305">MMAFAPTAVMAQDQDEEEATEVDELVVVGSRIRRDTYNSPSPVQVVTREETVLAGYNSTTQVLQGTGVTGGSSQINNAFGGFVTDGGPGANTLSLRGLGPSRTLVLLNGRRVSPAGSRGSVGSADLNVLPTAMIERIEVLRDGASSIYGSDAVAGVVNIITRNNIEGITFEGQYNFPTEANGAGDQARVSVVGGLSGDRWHISGSAEYYNREEIALGDRDFTACNTDYRLNRATGQFSDFIDPLTNERKCYPITGTGSNGVTINTIGTSSTFGARAAGVPSTYAGTFNRWRPNSAVTTGLVGYEGVGATGLNLNIRDTFEPRILNRSLISPAEVATVFLEGAYDLNALGNAEVYGELLVNRRESSQTGYRQLSLDYNRGSLLIPANLQFSNFLAPQPTSQPGVNVGVRAFIGFGNDTSTQENDFIKYTAGIRGDFLLPEWRYDLNVSYARSDSTYTFESFLTNRLRDSLNVVVAPVGTRAELTRTGVLPTGLTGTVTCAVNVTNPSANCIPAPFLTSQTVGGVLPENWKNYVFQPVFGNTMYEETTVTVGIDGPLFSLPAGQIMAFLGAEFRDAEIDDTPPLDSINNNLLNLTTALPTRGTDSVYEVFGELEIPLLANLPLAQELTLNVSGRYTDYDSYGDDTTYKVGLVYTPFDWISLRSTYGTSYRAPALFEQFLGATSGFLNQSSDPCNNYDAAGVFANRAANCASEGLAPGFTATQGITVFSQGGAGTGALAAETSSNFTAGIILQPSLPTFFGDLSIAVDYYEIEVNDGVSRVGSGAILSRCYDSTAADFAADNGLCRLVERSTTGSRALTVRDSYTNVSTDIVEGIDYNARWTRELGPGSLLANLSVTQFLTQASQLFADDPLDEFNGTIGAPEYTATADLSYAWDQFRVRYGVEWIAGQDSYEYVGLSGPSDYVFDTPDYYIHNMSVQYAADEFTITAGVRNLFDEDLPSISQGAYNRIGNAPLYSGYDYVGRTGFIALTKSF</sequence>
<feature type="domain" description="TonB-dependent receptor-like beta-barrel" evidence="11">
    <location>
        <begin position="373"/>
        <end position="950"/>
    </location>
</feature>
<keyword evidence="3 8" id="KW-1134">Transmembrane beta strand</keyword>
<organism evidence="13 14">
    <name type="scientific">Brevundimonas vitisensis</name>
    <dbReference type="NCBI Taxonomy" id="2800818"/>
    <lineage>
        <taxon>Bacteria</taxon>
        <taxon>Pseudomonadati</taxon>
        <taxon>Pseudomonadota</taxon>
        <taxon>Alphaproteobacteria</taxon>
        <taxon>Caulobacterales</taxon>
        <taxon>Caulobacteraceae</taxon>
        <taxon>Brevundimonas</taxon>
    </lineage>
</organism>
<evidence type="ECO:0000256" key="3">
    <source>
        <dbReference type="ARBA" id="ARBA00022452"/>
    </source>
</evidence>
<feature type="domain" description="TonB-dependent receptor plug" evidence="12">
    <location>
        <begin position="37"/>
        <end position="156"/>
    </location>
</feature>
<evidence type="ECO:0000256" key="10">
    <source>
        <dbReference type="SAM" id="MobiDB-lite"/>
    </source>
</evidence>
<reference evidence="13 14" key="1">
    <citation type="submission" date="2021-01" db="EMBL/GenBank/DDBJ databases">
        <title>Brevundimonas vitis sp. nov., an bacterium isolated from grape (Vitis vinifera).</title>
        <authorList>
            <person name="Jiang L."/>
            <person name="Lee J."/>
        </authorList>
    </citation>
    <scope>NUCLEOTIDE SEQUENCE [LARGE SCALE GENOMIC DNA]</scope>
    <source>
        <strain evidence="13 14">GRTSA-9</strain>
    </source>
</reference>